<keyword evidence="5" id="KW-0539">Nucleus</keyword>
<dbReference type="Proteomes" id="UP000625711">
    <property type="component" value="Unassembled WGS sequence"/>
</dbReference>
<dbReference type="CDD" id="cd09885">
    <property type="entry name" value="PIN_Smg6-like"/>
    <property type="match status" value="1"/>
</dbReference>
<feature type="compositionally biased region" description="Polar residues" evidence="6">
    <location>
        <begin position="459"/>
        <end position="469"/>
    </location>
</feature>
<dbReference type="SUPFAM" id="SSF48452">
    <property type="entry name" value="TPR-like"/>
    <property type="match status" value="1"/>
</dbReference>
<comment type="subcellular location">
    <subcellularLocation>
        <location evidence="2">Cytoplasm</location>
    </subcellularLocation>
    <subcellularLocation>
        <location evidence="1">Nucleus</location>
    </subcellularLocation>
</comment>
<evidence type="ECO:0000313" key="8">
    <source>
        <dbReference type="EMBL" id="KAF7269836.1"/>
    </source>
</evidence>
<feature type="compositionally biased region" description="Polar residues" evidence="6">
    <location>
        <begin position="667"/>
        <end position="676"/>
    </location>
</feature>
<dbReference type="GO" id="GO:0005697">
    <property type="term" value="C:telomerase holoenzyme complex"/>
    <property type="evidence" value="ECO:0007669"/>
    <property type="project" value="TreeGrafter"/>
</dbReference>
<evidence type="ECO:0000256" key="5">
    <source>
        <dbReference type="ARBA" id="ARBA00023242"/>
    </source>
</evidence>
<evidence type="ECO:0000256" key="3">
    <source>
        <dbReference type="ARBA" id="ARBA00022490"/>
    </source>
</evidence>
<feature type="compositionally biased region" description="Basic and acidic residues" evidence="6">
    <location>
        <begin position="470"/>
        <end position="480"/>
    </location>
</feature>
<dbReference type="OrthoDB" id="2017974at2759"/>
<dbReference type="Pfam" id="PF10373">
    <property type="entry name" value="EST1_DNA_bind"/>
    <property type="match status" value="1"/>
</dbReference>
<feature type="compositionally biased region" description="Basic residues" evidence="6">
    <location>
        <begin position="583"/>
        <end position="595"/>
    </location>
</feature>
<feature type="region of interest" description="Disordered" evidence="6">
    <location>
        <begin position="1437"/>
        <end position="1465"/>
    </location>
</feature>
<dbReference type="InterPro" id="IPR018834">
    <property type="entry name" value="DNA/RNA-bd_Est1-type"/>
</dbReference>
<dbReference type="SUPFAM" id="SSF88723">
    <property type="entry name" value="PIN domain-like"/>
    <property type="match status" value="1"/>
</dbReference>
<evidence type="ECO:0000313" key="9">
    <source>
        <dbReference type="Proteomes" id="UP000625711"/>
    </source>
</evidence>
<feature type="compositionally biased region" description="Polar residues" evidence="6">
    <location>
        <begin position="481"/>
        <end position="514"/>
    </location>
</feature>
<dbReference type="EMBL" id="JAACXV010014171">
    <property type="protein sequence ID" value="KAF7269836.1"/>
    <property type="molecule type" value="Genomic_DNA"/>
</dbReference>
<feature type="compositionally biased region" description="Polar residues" evidence="6">
    <location>
        <begin position="107"/>
        <end position="133"/>
    </location>
</feature>
<dbReference type="Gene3D" id="3.40.50.1010">
    <property type="entry name" value="5'-nuclease"/>
    <property type="match status" value="1"/>
</dbReference>
<feature type="compositionally biased region" description="Polar residues" evidence="6">
    <location>
        <begin position="301"/>
        <end position="312"/>
    </location>
</feature>
<feature type="compositionally biased region" description="Polar residues" evidence="6">
    <location>
        <begin position="84"/>
        <end position="100"/>
    </location>
</feature>
<dbReference type="InterPro" id="IPR011990">
    <property type="entry name" value="TPR-like_helical_dom_sf"/>
</dbReference>
<feature type="compositionally biased region" description="Polar residues" evidence="6">
    <location>
        <begin position="323"/>
        <end position="335"/>
    </location>
</feature>
<sequence length="1685" mass="192910">MRRGRPQQDIYVPGSGKLRRSSQCSEDTFSESLCSNDLRTVSASQSDLRSKSDTTSDLLTKDLQKRTKRPDRLLYVPKPIQAREQLSPQYYDQDSSSIQNGGDRILNTDNKMSKRYSNNRTGYHGNNSGYNQNERGDKSPGSNKSFRMGSEPRGFHSGSNWSNDRDRYSDRDTRSMEPTGLGNRSAQVNKKIQSKPPSGRRHSIIGNIDNIPPRFRKKMLDDNRMTGDSNRWDNSATGFQPLQQSAGTTYHSMENCNTLPTYQQSVSNTNVGYYTLPGRPRGRGRLQDSDYHPAQPFRSLTPESFLSNSRPGTPTRRFDNRPSSRSSSRCHTPNSYYEDAKSNNDFRGERGKSAVFDRLGDRFSETRQFERSDRRNDDYGRTRIGEENRGRRDDIRNAGFDENRNRRNEFTNENDRGKPDRTRREHPRKGDRHRRRGGRDKRSSSRDTLKPESKDAYDSCQSEYNPTTEIHNRTDVHTRDFQNSSISSTSLASVPLQQVSDTTSSLDNHSNQSGDGIPDINIERVEKLDEDRVILDWNEEVDLIYKLETEALSDCMTRSSSVTSLQEISTKSMPSSITTTPNSKKKRKSGRRRRSGSNYRDKTPVNTRNRQDSITSIESRDNFRVPHTPHSNRGDRRRRRDSRAHREASFDQYHNRSRGASRDVSFDRSNSTGTSENWRDEIRRSRQNSDREGSVLSRRISSDRSRTNSELEDHPIDSTIKKAGILVLPPKSPELSQNSNIERPKFPEIKQSPPQQKTLFDPNNPKKPILVKSPGSRVAVPGFSDNSGALPPQMYTTDQFGNLRPTWYDENSSEFKSSHYQELLRDIKRADTELQYVLNNGLLLVNYETVDNLRQFLKSALEYLLSKAIKFCQGVNVEQHIWKILYYNIIEVTRKAITNDPDKKQQFKEFLLYLIEEGTKYFEHLITILEDTYKFKVSNYIGNNSMIQQKGLGYIGLALVSTQKIFLFLGDLGRYKEQVNETSNYGRCRQWYIKSHEINPKNGKPYNQLAVLAVYSKRKLDAVYYYMRSLMSSNPVPSARESLIALFDENRKKYLHQICFEQGEKKRREERLERQRQHMKQKESEGGARNFLRRETWIPPEGGRVLHRTTKAVQDESQDSEEEDLAALSSVDVNKRFVISYLHVHGKLINKIGMETFQDAAMQMLKEFRALLQHSPVPLPSSRFLQLLALNMFAIDSTQLKDPQLQQAGAAYRSEYQERALVVSLQMFNLILERCVSILQEYAESYHQKENKDTNVSPFDSLPPDANVLLPSIKIWCDWMLCHTSIWNPPPSIQDFKVGSSGDLWSKLGVLMNILENLDQDAGDIFSMDPKEDCEPVRLPEDGTLYGFTPLMFKERETSYAPAGMDSEIAQSRLRISKMLFFGTVYLCGLEPPVLKLEIEDGRREYVSVVTSERGSDSPRDDTILARNDEVLLETFSGEEDEAGDDANPEVAQSTDLSGSSVPSSEIRDLLSRKIELEKKKKSQELHRQRVMKILSQSVVSVHLEIRPKYLVPDTNCFIDHLDSIQNMAKSHTYTVMVPIVVLSELEGLSKGTPLRNIRGPALPNIEHVQKVAQASRLALDFLKKRHSAVKCVTTRGAVLASTTFSTEDDATWDGTVTNDDKILSTCLFLCKNSTTQQELKKGEPRYLVREVVLLTEDRNLRVKAHARDVPVRALPDFLRWAGLG</sequence>
<feature type="region of interest" description="Disordered" evidence="6">
    <location>
        <begin position="1066"/>
        <end position="1087"/>
    </location>
</feature>
<dbReference type="GO" id="GO:0070034">
    <property type="term" value="F:telomerase RNA binding"/>
    <property type="evidence" value="ECO:0007669"/>
    <property type="project" value="TreeGrafter"/>
</dbReference>
<dbReference type="Pfam" id="PF13638">
    <property type="entry name" value="PIN_4"/>
    <property type="match status" value="1"/>
</dbReference>
<feature type="region of interest" description="Disordered" evidence="6">
    <location>
        <begin position="272"/>
        <end position="349"/>
    </location>
</feature>
<feature type="compositionally biased region" description="Basic and acidic residues" evidence="6">
    <location>
        <begin position="48"/>
        <end position="65"/>
    </location>
</feature>
<dbReference type="InterPro" id="IPR019458">
    <property type="entry name" value="Est1-like_N"/>
</dbReference>
<dbReference type="InterPro" id="IPR045153">
    <property type="entry name" value="Est1/Ebs1-like"/>
</dbReference>
<dbReference type="PANTHER" id="PTHR15696">
    <property type="entry name" value="SMG-7 SUPPRESSOR WITH MORPHOLOGICAL EFFECT ON GENITALIA PROTEIN 7"/>
    <property type="match status" value="1"/>
</dbReference>
<feature type="compositionally biased region" description="Polar residues" evidence="6">
    <location>
        <begin position="1451"/>
        <end position="1464"/>
    </location>
</feature>
<dbReference type="GO" id="GO:0005737">
    <property type="term" value="C:cytoplasm"/>
    <property type="evidence" value="ECO:0007669"/>
    <property type="project" value="UniProtKB-SubCell"/>
</dbReference>
<keyword evidence="4" id="KW-0866">Nonsense-mediated mRNA decay</keyword>
<feature type="region of interest" description="Disordered" evidence="6">
    <location>
        <begin position="555"/>
        <end position="764"/>
    </location>
</feature>
<feature type="compositionally biased region" description="Basic and acidic residues" evidence="6">
    <location>
        <begin position="440"/>
        <end position="457"/>
    </location>
</feature>
<dbReference type="FunFam" id="3.40.50.1010:FF:000047">
    <property type="entry name" value="Blast:Telomerase-binding protein EST1A"/>
    <property type="match status" value="1"/>
</dbReference>
<evidence type="ECO:0000256" key="4">
    <source>
        <dbReference type="ARBA" id="ARBA00023161"/>
    </source>
</evidence>
<feature type="compositionally biased region" description="Basic and acidic residues" evidence="6">
    <location>
        <begin position="338"/>
        <end position="349"/>
    </location>
</feature>
<feature type="compositionally biased region" description="Basic and acidic residues" evidence="6">
    <location>
        <begin position="367"/>
        <end position="423"/>
    </location>
</feature>
<feature type="compositionally biased region" description="Acidic residues" evidence="6">
    <location>
        <begin position="1437"/>
        <end position="1448"/>
    </location>
</feature>
<dbReference type="Gene3D" id="1.25.40.10">
    <property type="entry name" value="Tetratricopeptide repeat domain"/>
    <property type="match status" value="1"/>
</dbReference>
<feature type="compositionally biased region" description="Polar residues" evidence="6">
    <location>
        <begin position="604"/>
        <end position="617"/>
    </location>
</feature>
<evidence type="ECO:0000256" key="1">
    <source>
        <dbReference type="ARBA" id="ARBA00004123"/>
    </source>
</evidence>
<dbReference type="GO" id="GO:0000184">
    <property type="term" value="P:nuclear-transcribed mRNA catabolic process, nonsense-mediated decay"/>
    <property type="evidence" value="ECO:0007669"/>
    <property type="project" value="UniProtKB-KW"/>
</dbReference>
<dbReference type="PANTHER" id="PTHR15696:SF0">
    <property type="entry name" value="TELOMERASE-BINDING PROTEIN EST1A"/>
    <property type="match status" value="1"/>
</dbReference>
<protein>
    <recommendedName>
        <fullName evidence="7">PIN domain-containing protein</fullName>
    </recommendedName>
</protein>
<feature type="region of interest" description="Disordered" evidence="6">
    <location>
        <begin position="1"/>
        <end position="24"/>
    </location>
</feature>
<dbReference type="InterPro" id="IPR002716">
    <property type="entry name" value="PIN_dom"/>
</dbReference>
<keyword evidence="9" id="KW-1185">Reference proteome</keyword>
<accession>A0A834M6G9</accession>
<comment type="caution">
    <text evidence="8">The sequence shown here is derived from an EMBL/GenBank/DDBJ whole genome shotgun (WGS) entry which is preliminary data.</text>
</comment>
<feature type="compositionally biased region" description="Basic and acidic residues" evidence="6">
    <location>
        <begin position="700"/>
        <end position="720"/>
    </location>
</feature>
<evidence type="ECO:0000259" key="7">
    <source>
        <dbReference type="SMART" id="SM00670"/>
    </source>
</evidence>
<feature type="compositionally biased region" description="Basic and acidic residues" evidence="6">
    <location>
        <begin position="677"/>
        <end position="693"/>
    </location>
</feature>
<evidence type="ECO:0000256" key="2">
    <source>
        <dbReference type="ARBA" id="ARBA00004496"/>
    </source>
</evidence>
<feature type="compositionally biased region" description="Polar residues" evidence="6">
    <location>
        <begin position="182"/>
        <end position="191"/>
    </location>
</feature>
<feature type="compositionally biased region" description="Basic residues" evidence="6">
    <location>
        <begin position="424"/>
        <end position="439"/>
    </location>
</feature>
<feature type="domain" description="PIN" evidence="7">
    <location>
        <begin position="1509"/>
        <end position="1663"/>
    </location>
</feature>
<feature type="region of interest" description="Disordered" evidence="6">
    <location>
        <begin position="40"/>
        <end position="210"/>
    </location>
</feature>
<dbReference type="GO" id="GO:0042162">
    <property type="term" value="F:telomeric DNA binding"/>
    <property type="evidence" value="ECO:0007669"/>
    <property type="project" value="TreeGrafter"/>
</dbReference>
<dbReference type="InterPro" id="IPR029060">
    <property type="entry name" value="PIN-like_dom_sf"/>
</dbReference>
<feature type="compositionally biased region" description="Basic and acidic residues" evidence="6">
    <location>
        <begin position="163"/>
        <end position="175"/>
    </location>
</feature>
<proteinExistence type="predicted"/>
<evidence type="ECO:0000256" key="6">
    <source>
        <dbReference type="SAM" id="MobiDB-lite"/>
    </source>
</evidence>
<feature type="region of interest" description="Disordered" evidence="6">
    <location>
        <begin position="367"/>
        <end position="518"/>
    </location>
</feature>
<feature type="compositionally biased region" description="Polar residues" evidence="6">
    <location>
        <begin position="556"/>
        <end position="582"/>
    </location>
</feature>
<name>A0A834M6G9_RHYFE</name>
<organism evidence="8 9">
    <name type="scientific">Rhynchophorus ferrugineus</name>
    <name type="common">Red palm weevil</name>
    <name type="synonym">Curculio ferrugineus</name>
    <dbReference type="NCBI Taxonomy" id="354439"/>
    <lineage>
        <taxon>Eukaryota</taxon>
        <taxon>Metazoa</taxon>
        <taxon>Ecdysozoa</taxon>
        <taxon>Arthropoda</taxon>
        <taxon>Hexapoda</taxon>
        <taxon>Insecta</taxon>
        <taxon>Pterygota</taxon>
        <taxon>Neoptera</taxon>
        <taxon>Endopterygota</taxon>
        <taxon>Coleoptera</taxon>
        <taxon>Polyphaga</taxon>
        <taxon>Cucujiformia</taxon>
        <taxon>Curculionidae</taxon>
        <taxon>Dryophthorinae</taxon>
        <taxon>Rhynchophorus</taxon>
    </lineage>
</organism>
<reference evidence="8" key="1">
    <citation type="submission" date="2020-08" db="EMBL/GenBank/DDBJ databases">
        <title>Genome sequencing and assembly of the red palm weevil Rhynchophorus ferrugineus.</title>
        <authorList>
            <person name="Dias G.B."/>
            <person name="Bergman C.M."/>
            <person name="Manee M."/>
        </authorList>
    </citation>
    <scope>NUCLEOTIDE SEQUENCE</scope>
    <source>
        <strain evidence="8">AA-2017</strain>
        <tissue evidence="8">Whole larva</tissue>
    </source>
</reference>
<gene>
    <name evidence="8" type="ORF">GWI33_017138</name>
</gene>
<keyword evidence="3" id="KW-0963">Cytoplasm</keyword>
<dbReference type="Pfam" id="PF10374">
    <property type="entry name" value="EST1"/>
    <property type="match status" value="1"/>
</dbReference>
<dbReference type="SMART" id="SM00670">
    <property type="entry name" value="PINc"/>
    <property type="match status" value="1"/>
</dbReference>